<dbReference type="Gene3D" id="3.30.420.10">
    <property type="entry name" value="Ribonuclease H-like superfamily/Ribonuclease H"/>
    <property type="match status" value="1"/>
</dbReference>
<keyword evidence="4" id="KW-1185">Reference proteome</keyword>
<proteinExistence type="predicted"/>
<dbReference type="PANTHER" id="PTHR42648">
    <property type="entry name" value="TRANSPOSASE, PUTATIVE-RELATED"/>
    <property type="match status" value="1"/>
</dbReference>
<dbReference type="GO" id="GO:0003676">
    <property type="term" value="F:nucleic acid binding"/>
    <property type="evidence" value="ECO:0007669"/>
    <property type="project" value="InterPro"/>
</dbReference>
<dbReference type="SUPFAM" id="SSF53098">
    <property type="entry name" value="Ribonuclease H-like"/>
    <property type="match status" value="1"/>
</dbReference>
<dbReference type="InterPro" id="IPR054722">
    <property type="entry name" value="PolX-like_BBD"/>
</dbReference>
<dbReference type="InterPro" id="IPR001584">
    <property type="entry name" value="Integrase_cat-core"/>
</dbReference>
<dbReference type="EMBL" id="CAMAPF010000087">
    <property type="protein sequence ID" value="CAH9096266.1"/>
    <property type="molecule type" value="Genomic_DNA"/>
</dbReference>
<evidence type="ECO:0000313" key="3">
    <source>
        <dbReference type="EMBL" id="CAH9096266.1"/>
    </source>
</evidence>
<evidence type="ECO:0000313" key="4">
    <source>
        <dbReference type="Proteomes" id="UP001152523"/>
    </source>
</evidence>
<protein>
    <recommendedName>
        <fullName evidence="2">Integrase catalytic domain-containing protein</fullName>
    </recommendedName>
</protein>
<dbReference type="PROSITE" id="PS50994">
    <property type="entry name" value="INTEGRASE"/>
    <property type="match status" value="1"/>
</dbReference>
<comment type="caution">
    <text evidence="3">The sequence shown here is derived from an EMBL/GenBank/DDBJ whole genome shotgun (WGS) entry which is preliminary data.</text>
</comment>
<evidence type="ECO:0000256" key="1">
    <source>
        <dbReference type="ARBA" id="ARBA00022670"/>
    </source>
</evidence>
<dbReference type="InterPro" id="IPR012337">
    <property type="entry name" value="RNaseH-like_sf"/>
</dbReference>
<dbReference type="InterPro" id="IPR036397">
    <property type="entry name" value="RNaseH_sf"/>
</dbReference>
<organism evidence="3 4">
    <name type="scientific">Cuscuta epithymum</name>
    <dbReference type="NCBI Taxonomy" id="186058"/>
    <lineage>
        <taxon>Eukaryota</taxon>
        <taxon>Viridiplantae</taxon>
        <taxon>Streptophyta</taxon>
        <taxon>Embryophyta</taxon>
        <taxon>Tracheophyta</taxon>
        <taxon>Spermatophyta</taxon>
        <taxon>Magnoliopsida</taxon>
        <taxon>eudicotyledons</taxon>
        <taxon>Gunneridae</taxon>
        <taxon>Pentapetalae</taxon>
        <taxon>asterids</taxon>
        <taxon>lamiids</taxon>
        <taxon>Solanales</taxon>
        <taxon>Convolvulaceae</taxon>
        <taxon>Cuscuteae</taxon>
        <taxon>Cuscuta</taxon>
        <taxon>Cuscuta subgen. Cuscuta</taxon>
    </lineage>
</organism>
<dbReference type="InterPro" id="IPR025724">
    <property type="entry name" value="GAG-pre-integrase_dom"/>
</dbReference>
<dbReference type="Pfam" id="PF22936">
    <property type="entry name" value="Pol_BBD"/>
    <property type="match status" value="1"/>
</dbReference>
<reference evidence="3" key="1">
    <citation type="submission" date="2022-07" db="EMBL/GenBank/DDBJ databases">
        <authorList>
            <person name="Macas J."/>
            <person name="Novak P."/>
            <person name="Neumann P."/>
        </authorList>
    </citation>
    <scope>NUCLEOTIDE SEQUENCE</scope>
</reference>
<keyword evidence="1" id="KW-0645">Protease</keyword>
<evidence type="ECO:0000259" key="2">
    <source>
        <dbReference type="PROSITE" id="PS50994"/>
    </source>
</evidence>
<sequence>MAVSEEGDSTGRSKLLAKTHAAVAESNFPQESAAENKSAGTPLPGFSLEQWKALISAFPRSSLSRMAGNSGNGTWILDTGATNHICGDLNLLSQIQNIAPCSVGLPDGKTVLATKEGCVKFSNGLCLQNVLFVPQMQCHLISVTQLNDTLDCFVQFSSDLCVIQDRVSRKLIGTGERRNGLYYLRESTTVHALTIDGNKHSALDLWHKRMGHPSGNVMRWLAPVSNLRGSFSSSCEICFRAKQHRDSFPASSNKTHDIFELVHCDLWGPYNTPSSCGAKLFLTIVDDHSRAVWINLLMDKTEVFKMFISFVAMVERQFSKKVRVVRSDNGTEFNCLKSFFQTSGIVFQTSCVGTPQQNGRVERKHQHILNVARALRF</sequence>
<dbReference type="GO" id="GO:0008233">
    <property type="term" value="F:peptidase activity"/>
    <property type="evidence" value="ECO:0007669"/>
    <property type="project" value="UniProtKB-KW"/>
</dbReference>
<dbReference type="InterPro" id="IPR039537">
    <property type="entry name" value="Retrotran_Ty1/copia-like"/>
</dbReference>
<gene>
    <name evidence="3" type="ORF">CEPIT_LOCUS13675</name>
</gene>
<dbReference type="GO" id="GO:0015074">
    <property type="term" value="P:DNA integration"/>
    <property type="evidence" value="ECO:0007669"/>
    <property type="project" value="InterPro"/>
</dbReference>
<accession>A0AAV0DEC4</accession>
<dbReference type="GO" id="GO:0006508">
    <property type="term" value="P:proteolysis"/>
    <property type="evidence" value="ECO:0007669"/>
    <property type="project" value="UniProtKB-KW"/>
</dbReference>
<dbReference type="AlphaFoldDB" id="A0AAV0DEC4"/>
<dbReference type="Pfam" id="PF13976">
    <property type="entry name" value="gag_pre-integrs"/>
    <property type="match status" value="1"/>
</dbReference>
<dbReference type="PANTHER" id="PTHR42648:SF31">
    <property type="entry name" value="RNA-DIRECTED DNA POLYMERASE"/>
    <property type="match status" value="1"/>
</dbReference>
<feature type="domain" description="Integrase catalytic" evidence="2">
    <location>
        <begin position="245"/>
        <end position="377"/>
    </location>
</feature>
<dbReference type="Proteomes" id="UP001152523">
    <property type="component" value="Unassembled WGS sequence"/>
</dbReference>
<keyword evidence="1" id="KW-0378">Hydrolase</keyword>
<name>A0AAV0DEC4_9ASTE</name>